<name>A0A8H8NXT8_9AGAM</name>
<dbReference type="RefSeq" id="XP_043180234.1">
    <property type="nucleotide sequence ID" value="XM_043328788.1"/>
</dbReference>
<evidence type="ECO:0000313" key="1">
    <source>
        <dbReference type="EMBL" id="QRW19997.1"/>
    </source>
</evidence>
<proteinExistence type="predicted"/>
<dbReference type="GO" id="GO:0003676">
    <property type="term" value="F:nucleic acid binding"/>
    <property type="evidence" value="ECO:0007669"/>
    <property type="project" value="InterPro"/>
</dbReference>
<dbReference type="InterPro" id="IPR050951">
    <property type="entry name" value="Retrovirus_Pol_polyprotein"/>
</dbReference>
<reference evidence="1" key="1">
    <citation type="submission" date="2020-05" db="EMBL/GenBank/DDBJ databases">
        <title>Evolutionary and genomic comparisons of hybrid uninucleate and nonhybrid Rhizoctonia fungi.</title>
        <authorList>
            <person name="Li C."/>
            <person name="Chen X."/>
        </authorList>
    </citation>
    <scope>NUCLEOTIDE SEQUENCE</scope>
    <source>
        <strain evidence="1">AG-1 IA</strain>
    </source>
</reference>
<dbReference type="InterPro" id="IPR036397">
    <property type="entry name" value="RNaseH_sf"/>
</dbReference>
<dbReference type="AlphaFoldDB" id="A0A8H8NXT8"/>
<dbReference type="InterPro" id="IPR012337">
    <property type="entry name" value="RNaseH-like_sf"/>
</dbReference>
<dbReference type="Proteomes" id="UP000650533">
    <property type="component" value="Chromosome 5"/>
</dbReference>
<evidence type="ECO:0000313" key="2">
    <source>
        <dbReference type="Proteomes" id="UP000650533"/>
    </source>
</evidence>
<dbReference type="PANTHER" id="PTHR37984:SF5">
    <property type="entry name" value="PROTEIN NYNRIN-LIKE"/>
    <property type="match status" value="1"/>
</dbReference>
<gene>
    <name evidence="1" type="ORF">RhiXN_08972</name>
</gene>
<dbReference type="EMBL" id="CP059662">
    <property type="protein sequence ID" value="QRW19997.1"/>
    <property type="molecule type" value="Genomic_DNA"/>
</dbReference>
<sequence>MLDASPPIQATRIRRRGTTFNSKFFKALYKSLQTAPSFSIAYHVQSDGQTEFKNRWLEVYLHPFINHRQLDWVDWLLLAEYACNNARSEATGKSPFDIVYGCSSVISTALEPAGSPVANDRAQQLAETIQEVQASIKWAQESYKEAVSGKPLPELNPVDKVWLLASNIAF</sequence>
<dbReference type="SUPFAM" id="SSF53098">
    <property type="entry name" value="Ribonuclease H-like"/>
    <property type="match status" value="1"/>
</dbReference>
<dbReference type="Gene3D" id="3.30.420.10">
    <property type="entry name" value="Ribonuclease H-like superfamily/Ribonuclease H"/>
    <property type="match status" value="1"/>
</dbReference>
<protein>
    <submittedName>
        <fullName evidence="1">Retrotransposable element Tf2 protein</fullName>
    </submittedName>
</protein>
<dbReference type="PANTHER" id="PTHR37984">
    <property type="entry name" value="PROTEIN CBG26694"/>
    <property type="match status" value="1"/>
</dbReference>
<accession>A0A8H8NXT8</accession>
<organism evidence="1 2">
    <name type="scientific">Rhizoctonia solani</name>
    <dbReference type="NCBI Taxonomy" id="456999"/>
    <lineage>
        <taxon>Eukaryota</taxon>
        <taxon>Fungi</taxon>
        <taxon>Dikarya</taxon>
        <taxon>Basidiomycota</taxon>
        <taxon>Agaricomycotina</taxon>
        <taxon>Agaricomycetes</taxon>
        <taxon>Cantharellales</taxon>
        <taxon>Ceratobasidiaceae</taxon>
        <taxon>Rhizoctonia</taxon>
    </lineage>
</organism>
<dbReference type="KEGG" id="rsx:RhiXN_08972"/>
<dbReference type="GeneID" id="67031251"/>